<dbReference type="PANTHER" id="PTHR22928">
    <property type="entry name" value="TELOMERE-ASSOCIATED PROTEIN RIF1"/>
    <property type="match status" value="1"/>
</dbReference>
<evidence type="ECO:0000313" key="9">
    <source>
        <dbReference type="EMBL" id="EYU34973.1"/>
    </source>
</evidence>
<proteinExistence type="predicted"/>
<keyword evidence="10" id="KW-1185">Reference proteome</keyword>
<gene>
    <name evidence="9" type="ORF">MIMGU_mgv1a020534mg</name>
</gene>
<protein>
    <recommendedName>
        <fullName evidence="8">Telomere-associated protein Rif1 N-terminal domain-containing protein</fullName>
    </recommendedName>
</protein>
<evidence type="ECO:0000313" key="10">
    <source>
        <dbReference type="Proteomes" id="UP000030748"/>
    </source>
</evidence>
<evidence type="ECO:0000256" key="3">
    <source>
        <dbReference type="ARBA" id="ARBA00022454"/>
    </source>
</evidence>
<evidence type="ECO:0000256" key="5">
    <source>
        <dbReference type="ARBA" id="ARBA00023242"/>
    </source>
</evidence>
<comment type="subcellular location">
    <subcellularLocation>
        <location evidence="2">Chromosome</location>
        <location evidence="2">Telomere</location>
    </subcellularLocation>
    <subcellularLocation>
        <location evidence="1">Nucleus</location>
    </subcellularLocation>
</comment>
<dbReference type="AlphaFoldDB" id="A0A022R5S6"/>
<dbReference type="EMBL" id="KI630643">
    <property type="protein sequence ID" value="EYU34973.1"/>
    <property type="molecule type" value="Genomic_DNA"/>
</dbReference>
<keyword evidence="3" id="KW-0158">Chromosome</keyword>
<evidence type="ECO:0000256" key="4">
    <source>
        <dbReference type="ARBA" id="ARBA00022895"/>
    </source>
</evidence>
<sequence>ASQALKCLGFMIYHPTVVASIRGDCADAIIESLEKVITTTKIKSVCNLGVWCISIQQFSSSFLAPHLQSLLRAVTHALDNPIGSLSITFEAMQAVEKLACTLTEHMRSMASLWTPPIYRRLVSLDKRDRDISERCLLKIMPIIRPPPITLAKALAEDMKKKLLVAMKELLDKGMKIPCLQAWGWFIRLLGPYAIKNKHLVNEMLKVLEQTFSDFDSQVQIASLVAWQGLIDVLIEPEVEGSLNNFAKRHDVQVLSTSESNNTQCETDRHTKRIKLIMEPIIGIMSSKCDVSVRASCLSVWSYLLHKLGASVSSQTVIKNVWEPIIEGVFRTGPDKQSIWLWNFCQDLFDILILGRNNTIGGDVAFGKCSVKHYPINCSTWSLCQLDFFIKMISVLVNHESNNSTATSEFRRLASDAALRLFGSLLETVQRALRCVSTTYDDAIRCLNTIFRFLTNMCENSKRYCLHTCLEFLKVATERLEPSVLESPLYKVALENTFIKNLESGNEIRCVTLPGICLVDFEETVLPVVYLSNLYFYVVVNSSLKAHESESVLQHMQGYLKYLLSSYNPGEVLHAFTRLLYKNTVFSSLQIWVVLVNSLKECIEGKQDQSIQKMVKDDIGYSVVLHLLSYPFASWSFCQMNVELQIIVEVWKSLYVSVDQASQSAHLPDKSFSEDFSAILNGCIDQFSSEVDTGTELQLKERKCSGGFVLLSGKIAMCVLKQLALSIKSDGRHNINCDGRKSNILNSMALAARLINRCYQLQYVRYFAKIFLSHEDLCRFLKLFWANKEKTDPSHLSVASRYSSLSTYCLSLLRNTISSPLLEWLSEMHILDKNTSYQLQLLWTEMLKALQKNRPPTDFNSSLLKFQQPPLEIALDHPNPAISNATINFWNSTYGAQNKLDFPKTLAPVLHKLSICGKINICSGDRCIEDSAQTFKVTNTLKRCSKRVEITGGAVNVFEKIDSGSKRKRLHELTEHQKEVRRAQQGRNRDCSGHGPGVKTYTALDFSQGNEESQDSPRC</sequence>
<keyword evidence="4" id="KW-0779">Telomere</keyword>
<evidence type="ECO:0000256" key="7">
    <source>
        <dbReference type="SAM" id="MobiDB-lite"/>
    </source>
</evidence>
<feature type="compositionally biased region" description="Basic and acidic residues" evidence="7">
    <location>
        <begin position="975"/>
        <end position="991"/>
    </location>
</feature>
<feature type="non-terminal residue" evidence="9">
    <location>
        <position position="1"/>
    </location>
</feature>
<dbReference type="GO" id="GO:0000723">
    <property type="term" value="P:telomere maintenance"/>
    <property type="evidence" value="ECO:0000318"/>
    <property type="project" value="GO_Central"/>
</dbReference>
<dbReference type="STRING" id="4155.A0A022R5S6"/>
<dbReference type="GO" id="GO:0000781">
    <property type="term" value="C:chromosome, telomeric region"/>
    <property type="evidence" value="ECO:0007669"/>
    <property type="project" value="UniProtKB-SubCell"/>
</dbReference>
<dbReference type="Proteomes" id="UP000030748">
    <property type="component" value="Unassembled WGS sequence"/>
</dbReference>
<dbReference type="InterPro" id="IPR022031">
    <property type="entry name" value="Rif1_N"/>
</dbReference>
<feature type="domain" description="Telomere-associated protein Rif1 N-terminal" evidence="8">
    <location>
        <begin position="2"/>
        <end position="237"/>
    </location>
</feature>
<organism evidence="9 10">
    <name type="scientific">Erythranthe guttata</name>
    <name type="common">Yellow monkey flower</name>
    <name type="synonym">Mimulus guttatus</name>
    <dbReference type="NCBI Taxonomy" id="4155"/>
    <lineage>
        <taxon>Eukaryota</taxon>
        <taxon>Viridiplantae</taxon>
        <taxon>Streptophyta</taxon>
        <taxon>Embryophyta</taxon>
        <taxon>Tracheophyta</taxon>
        <taxon>Spermatophyta</taxon>
        <taxon>Magnoliopsida</taxon>
        <taxon>eudicotyledons</taxon>
        <taxon>Gunneridae</taxon>
        <taxon>Pentapetalae</taxon>
        <taxon>asterids</taxon>
        <taxon>lamiids</taxon>
        <taxon>Lamiales</taxon>
        <taxon>Phrymaceae</taxon>
        <taxon>Erythranthe</taxon>
    </lineage>
</organism>
<keyword evidence="5" id="KW-0539">Nucleus</keyword>
<keyword evidence="6" id="KW-0131">Cell cycle</keyword>
<accession>A0A022R5S6</accession>
<evidence type="ECO:0000256" key="2">
    <source>
        <dbReference type="ARBA" id="ARBA00004574"/>
    </source>
</evidence>
<dbReference type="Pfam" id="PF12231">
    <property type="entry name" value="Rif1_N"/>
    <property type="match status" value="1"/>
</dbReference>
<evidence type="ECO:0000256" key="1">
    <source>
        <dbReference type="ARBA" id="ARBA00004123"/>
    </source>
</evidence>
<dbReference type="InterPro" id="IPR011989">
    <property type="entry name" value="ARM-like"/>
</dbReference>
<dbReference type="GO" id="GO:0005634">
    <property type="term" value="C:nucleus"/>
    <property type="evidence" value="ECO:0000318"/>
    <property type="project" value="GO_Central"/>
</dbReference>
<dbReference type="Gene3D" id="1.25.10.10">
    <property type="entry name" value="Leucine-rich Repeat Variant"/>
    <property type="match status" value="1"/>
</dbReference>
<dbReference type="InterPro" id="IPR016024">
    <property type="entry name" value="ARM-type_fold"/>
</dbReference>
<feature type="region of interest" description="Disordered" evidence="7">
    <location>
        <begin position="975"/>
        <end position="996"/>
    </location>
</feature>
<dbReference type="SUPFAM" id="SSF48371">
    <property type="entry name" value="ARM repeat"/>
    <property type="match status" value="1"/>
</dbReference>
<reference evidence="9 10" key="1">
    <citation type="journal article" date="2013" name="Proc. Natl. Acad. Sci. U.S.A.">
        <title>Fine-scale variation in meiotic recombination in Mimulus inferred from population shotgun sequencing.</title>
        <authorList>
            <person name="Hellsten U."/>
            <person name="Wright K.M."/>
            <person name="Jenkins J."/>
            <person name="Shu S."/>
            <person name="Yuan Y."/>
            <person name="Wessler S.R."/>
            <person name="Schmutz J."/>
            <person name="Willis J.H."/>
            <person name="Rokhsar D.S."/>
        </authorList>
    </citation>
    <scope>NUCLEOTIDE SEQUENCE [LARGE SCALE GENOMIC DNA]</scope>
    <source>
        <strain evidence="10">cv. DUN x IM62</strain>
    </source>
</reference>
<evidence type="ECO:0000256" key="6">
    <source>
        <dbReference type="ARBA" id="ARBA00023306"/>
    </source>
</evidence>
<name>A0A022R5S6_ERYGU</name>
<evidence type="ECO:0000259" key="8">
    <source>
        <dbReference type="Pfam" id="PF12231"/>
    </source>
</evidence>
<dbReference type="PANTHER" id="PTHR22928:SF3">
    <property type="entry name" value="TELOMERE-ASSOCIATED PROTEIN RIF1"/>
    <property type="match status" value="1"/>
</dbReference>
<dbReference type="eggNOG" id="ENOG502QV6C">
    <property type="taxonomic scope" value="Eukaryota"/>
</dbReference>